<evidence type="ECO:0000313" key="4">
    <source>
        <dbReference type="EMBL" id="KAK3939299.1"/>
    </source>
</evidence>
<dbReference type="InterPro" id="IPR036291">
    <property type="entry name" value="NAD(P)-bd_dom_sf"/>
</dbReference>
<dbReference type="Gene3D" id="3.40.50.720">
    <property type="entry name" value="NAD(P)-binding Rossmann-like Domain"/>
    <property type="match status" value="1"/>
</dbReference>
<evidence type="ECO:0000313" key="5">
    <source>
        <dbReference type="Proteomes" id="UP001303473"/>
    </source>
</evidence>
<keyword evidence="1" id="KW-0521">NADP</keyword>
<feature type="domain" description="NAD-dependent epimerase/dehydratase" evidence="3">
    <location>
        <begin position="8"/>
        <end position="226"/>
    </location>
</feature>
<gene>
    <name evidence="4" type="ORF">QBC46DRAFT_388383</name>
</gene>
<dbReference type="InterPro" id="IPR001509">
    <property type="entry name" value="Epimerase_deHydtase"/>
</dbReference>
<keyword evidence="2" id="KW-0119">Carbohydrate metabolism</keyword>
<accession>A0AAN6N6I9</accession>
<dbReference type="SUPFAM" id="SSF51735">
    <property type="entry name" value="NAD(P)-binding Rossmann-fold domains"/>
    <property type="match status" value="1"/>
</dbReference>
<dbReference type="AlphaFoldDB" id="A0AAN6N6I9"/>
<dbReference type="Proteomes" id="UP001303473">
    <property type="component" value="Unassembled WGS sequence"/>
</dbReference>
<sequence length="334" mass="36653">MASQCTNIIITGAGGLIGPLLASRLLNEPQYRVWLTDIVEPIVPPGVQYPEHAKCMQGDIGDASFVSALVSDASDHHSTKLGAVFIFHGIMSAGSEANHELSLRVNVDSVRGMLDHLRRVQPGVRVIYASSQAVYGQPLPAVVTDAVTPTPQGTYGAHKLMTEIYINELHRRGFIDAFCLRFPTISVRPGKPTQAASSFLSGIIREPMNGQQCVIPLEDRSFRSFLSSPSTLAENLMRVLRMDSDALPPHIRHINIPGISVSIQELMDALAKHGGEDKLALLKEETDPQLERILRSWANDFDLTTQMKLGLAVDKTAEGIVKEYIDNLKQQQKN</sequence>
<evidence type="ECO:0000256" key="1">
    <source>
        <dbReference type="ARBA" id="ARBA00022857"/>
    </source>
</evidence>
<dbReference type="PANTHER" id="PTHR43103:SF3">
    <property type="entry name" value="ADP-L-GLYCERO-D-MANNO-HEPTOSE-6-EPIMERASE"/>
    <property type="match status" value="1"/>
</dbReference>
<dbReference type="EMBL" id="MU853814">
    <property type="protein sequence ID" value="KAK3939299.1"/>
    <property type="molecule type" value="Genomic_DNA"/>
</dbReference>
<dbReference type="PANTHER" id="PTHR43103">
    <property type="entry name" value="NUCLEOSIDE-DIPHOSPHATE-SUGAR EPIMERASE"/>
    <property type="match status" value="1"/>
</dbReference>
<dbReference type="Pfam" id="PF01370">
    <property type="entry name" value="Epimerase"/>
    <property type="match status" value="1"/>
</dbReference>
<evidence type="ECO:0000256" key="2">
    <source>
        <dbReference type="ARBA" id="ARBA00023277"/>
    </source>
</evidence>
<name>A0AAN6N6I9_9PEZI</name>
<evidence type="ECO:0000259" key="3">
    <source>
        <dbReference type="Pfam" id="PF01370"/>
    </source>
</evidence>
<organism evidence="4 5">
    <name type="scientific">Diplogelasinospora grovesii</name>
    <dbReference type="NCBI Taxonomy" id="303347"/>
    <lineage>
        <taxon>Eukaryota</taxon>
        <taxon>Fungi</taxon>
        <taxon>Dikarya</taxon>
        <taxon>Ascomycota</taxon>
        <taxon>Pezizomycotina</taxon>
        <taxon>Sordariomycetes</taxon>
        <taxon>Sordariomycetidae</taxon>
        <taxon>Sordariales</taxon>
        <taxon>Diplogelasinosporaceae</taxon>
        <taxon>Diplogelasinospora</taxon>
    </lineage>
</organism>
<protein>
    <recommendedName>
        <fullName evidence="3">NAD-dependent epimerase/dehydratase domain-containing protein</fullName>
    </recommendedName>
</protein>
<proteinExistence type="predicted"/>
<reference evidence="5" key="1">
    <citation type="journal article" date="2023" name="Mol. Phylogenet. Evol.">
        <title>Genome-scale phylogeny and comparative genomics of the fungal order Sordariales.</title>
        <authorList>
            <person name="Hensen N."/>
            <person name="Bonometti L."/>
            <person name="Westerberg I."/>
            <person name="Brannstrom I.O."/>
            <person name="Guillou S."/>
            <person name="Cros-Aarteil S."/>
            <person name="Calhoun S."/>
            <person name="Haridas S."/>
            <person name="Kuo A."/>
            <person name="Mondo S."/>
            <person name="Pangilinan J."/>
            <person name="Riley R."/>
            <person name="LaButti K."/>
            <person name="Andreopoulos B."/>
            <person name="Lipzen A."/>
            <person name="Chen C."/>
            <person name="Yan M."/>
            <person name="Daum C."/>
            <person name="Ng V."/>
            <person name="Clum A."/>
            <person name="Steindorff A."/>
            <person name="Ohm R.A."/>
            <person name="Martin F."/>
            <person name="Silar P."/>
            <person name="Natvig D.O."/>
            <person name="Lalanne C."/>
            <person name="Gautier V."/>
            <person name="Ament-Velasquez S.L."/>
            <person name="Kruys A."/>
            <person name="Hutchinson M.I."/>
            <person name="Powell A.J."/>
            <person name="Barry K."/>
            <person name="Miller A.N."/>
            <person name="Grigoriev I.V."/>
            <person name="Debuchy R."/>
            <person name="Gladieux P."/>
            <person name="Hiltunen Thoren M."/>
            <person name="Johannesson H."/>
        </authorList>
    </citation>
    <scope>NUCLEOTIDE SEQUENCE [LARGE SCALE GENOMIC DNA]</scope>
    <source>
        <strain evidence="5">CBS 340.73</strain>
    </source>
</reference>
<keyword evidence="5" id="KW-1185">Reference proteome</keyword>
<dbReference type="Gene3D" id="3.90.25.10">
    <property type="entry name" value="UDP-galactose 4-epimerase, domain 1"/>
    <property type="match status" value="1"/>
</dbReference>
<comment type="caution">
    <text evidence="4">The sequence shown here is derived from an EMBL/GenBank/DDBJ whole genome shotgun (WGS) entry which is preliminary data.</text>
</comment>